<dbReference type="InterPro" id="IPR025340">
    <property type="entry name" value="DUF4246"/>
</dbReference>
<dbReference type="Pfam" id="PF14033">
    <property type="entry name" value="DUF4246"/>
    <property type="match status" value="1"/>
</dbReference>
<dbReference type="InterPro" id="IPR049192">
    <property type="entry name" value="DUF4246_C"/>
</dbReference>
<feature type="domain" description="DUF4246" evidence="2">
    <location>
        <begin position="111"/>
        <end position="549"/>
    </location>
</feature>
<dbReference type="OrthoDB" id="415532at2759"/>
<keyword evidence="5" id="KW-1185">Reference proteome</keyword>
<dbReference type="EMBL" id="KN838674">
    <property type="protein sequence ID" value="KIJ98226.1"/>
    <property type="molecule type" value="Genomic_DNA"/>
</dbReference>
<dbReference type="Proteomes" id="UP000054477">
    <property type="component" value="Unassembled WGS sequence"/>
</dbReference>
<evidence type="ECO:0000313" key="4">
    <source>
        <dbReference type="EMBL" id="KIJ98226.1"/>
    </source>
</evidence>
<accession>A0A0C9XKW2</accession>
<gene>
    <name evidence="4" type="ORF">K443DRAFT_680947</name>
</gene>
<reference evidence="5" key="2">
    <citation type="submission" date="2015-01" db="EMBL/GenBank/DDBJ databases">
        <title>Evolutionary Origins and Diversification of the Mycorrhizal Mutualists.</title>
        <authorList>
            <consortium name="DOE Joint Genome Institute"/>
            <consortium name="Mycorrhizal Genomics Consortium"/>
            <person name="Kohler A."/>
            <person name="Kuo A."/>
            <person name="Nagy L.G."/>
            <person name="Floudas D."/>
            <person name="Copeland A."/>
            <person name="Barry K.W."/>
            <person name="Cichocki N."/>
            <person name="Veneault-Fourrey C."/>
            <person name="LaButti K."/>
            <person name="Lindquist E.A."/>
            <person name="Lipzen A."/>
            <person name="Lundell T."/>
            <person name="Morin E."/>
            <person name="Murat C."/>
            <person name="Riley R."/>
            <person name="Ohm R."/>
            <person name="Sun H."/>
            <person name="Tunlid A."/>
            <person name="Henrissat B."/>
            <person name="Grigoriev I.V."/>
            <person name="Hibbett D.S."/>
            <person name="Martin F."/>
        </authorList>
    </citation>
    <scope>NUCLEOTIDE SEQUENCE [LARGE SCALE GENOMIC DNA]</scope>
    <source>
        <strain evidence="5">LaAM-08-1</strain>
    </source>
</reference>
<dbReference type="HOGENOM" id="CLU_012066_2_0_1"/>
<dbReference type="STRING" id="1095629.A0A0C9XKW2"/>
<reference evidence="4 5" key="1">
    <citation type="submission" date="2014-04" db="EMBL/GenBank/DDBJ databases">
        <authorList>
            <consortium name="DOE Joint Genome Institute"/>
            <person name="Kuo A."/>
            <person name="Kohler A."/>
            <person name="Nagy L.G."/>
            <person name="Floudas D."/>
            <person name="Copeland A."/>
            <person name="Barry K.W."/>
            <person name="Cichocki N."/>
            <person name="Veneault-Fourrey C."/>
            <person name="LaButti K."/>
            <person name="Lindquist E.A."/>
            <person name="Lipzen A."/>
            <person name="Lundell T."/>
            <person name="Morin E."/>
            <person name="Murat C."/>
            <person name="Sun H."/>
            <person name="Tunlid A."/>
            <person name="Henrissat B."/>
            <person name="Grigoriev I.V."/>
            <person name="Hibbett D.S."/>
            <person name="Martin F."/>
            <person name="Nordberg H.P."/>
            <person name="Cantor M.N."/>
            <person name="Hua S.X."/>
        </authorList>
    </citation>
    <scope>NUCLEOTIDE SEQUENCE [LARGE SCALE GENOMIC DNA]</scope>
    <source>
        <strain evidence="4 5">LaAM-08-1</strain>
    </source>
</reference>
<organism evidence="4 5">
    <name type="scientific">Laccaria amethystina LaAM-08-1</name>
    <dbReference type="NCBI Taxonomy" id="1095629"/>
    <lineage>
        <taxon>Eukaryota</taxon>
        <taxon>Fungi</taxon>
        <taxon>Dikarya</taxon>
        <taxon>Basidiomycota</taxon>
        <taxon>Agaricomycotina</taxon>
        <taxon>Agaricomycetes</taxon>
        <taxon>Agaricomycetidae</taxon>
        <taxon>Agaricales</taxon>
        <taxon>Agaricineae</taxon>
        <taxon>Hydnangiaceae</taxon>
        <taxon>Laccaria</taxon>
    </lineage>
</organism>
<evidence type="ECO:0000313" key="5">
    <source>
        <dbReference type="Proteomes" id="UP000054477"/>
    </source>
</evidence>
<feature type="compositionally biased region" description="Polar residues" evidence="1">
    <location>
        <begin position="84"/>
        <end position="93"/>
    </location>
</feature>
<feature type="domain" description="DUF4246" evidence="3">
    <location>
        <begin position="10"/>
        <end position="81"/>
    </location>
</feature>
<dbReference type="PANTHER" id="PTHR33119:SF1">
    <property type="entry name" value="FE2OG DIOXYGENASE DOMAIN-CONTAINING PROTEIN"/>
    <property type="match status" value="1"/>
</dbReference>
<dbReference type="Pfam" id="PF21666">
    <property type="entry name" value="DUF4246_N"/>
    <property type="match status" value="1"/>
</dbReference>
<dbReference type="AlphaFoldDB" id="A0A0C9XKW2"/>
<sequence>MAQDSNFGNLPGFGRPLDWNDNAELFPTALNSCLRDADAFSLRLITLREMEMLAFMNQLTDKPGWDKKVFDSTITEKWKEEALSQAQPASSDASVPPNASEGASEKIDMTEKMVDWCIAELQFKAKAFQENGGLVSVYNGDVVKSDTAIPPELKESLRAAVAPLEDIPDRLKDWHPNSDDIVLDLVHPSLFPLVYGRSKVLKEGVTTLDDCIERCGEGEAIPAGTGGVAPQRLKISWRTVDLRLFSVKFQWLPCEVDISANDGNSVRIKSYINNLHPKQYPGLYSVIEQVIARAIPLWNMTLSPLKLAVEDYRRIDYDCVEYDPDPNNLPADAWPKQEEGEDDDQYNNRMCEWEREYRRVVLPEPGTFEPPSYIPTDPRDLVDLRKDYEGKPLQIIVKLANIHLTPQKPDYKGGKWHVEGQMNEHICATALYYYDCENITNSRLAFRQQSNKCDAEEISYPQNQGDWLQEVFGCMEGDSSVQVVGSVETRAGRLITFPNILQHQVQPFSLEDRSKPGHRKILALFLVDPTVKVISTAHVPCQRKDWWQEVVNTRSAIGDLPRELQDQVFEKVEEFPFGMQEAKELRLELMEERKQFVVDAGSVFENRHTFSLCEH</sequence>
<dbReference type="PANTHER" id="PTHR33119">
    <property type="entry name" value="IFI3P"/>
    <property type="match status" value="1"/>
</dbReference>
<evidence type="ECO:0000259" key="2">
    <source>
        <dbReference type="Pfam" id="PF14033"/>
    </source>
</evidence>
<dbReference type="InterPro" id="IPR049207">
    <property type="entry name" value="DUF4246_N"/>
</dbReference>
<protein>
    <submittedName>
        <fullName evidence="4">Uncharacterized protein</fullName>
    </submittedName>
</protein>
<feature type="region of interest" description="Disordered" evidence="1">
    <location>
        <begin position="80"/>
        <end position="106"/>
    </location>
</feature>
<evidence type="ECO:0000256" key="1">
    <source>
        <dbReference type="SAM" id="MobiDB-lite"/>
    </source>
</evidence>
<name>A0A0C9XKW2_9AGAR</name>
<evidence type="ECO:0000259" key="3">
    <source>
        <dbReference type="Pfam" id="PF21666"/>
    </source>
</evidence>
<proteinExistence type="predicted"/>